<proteinExistence type="predicted"/>
<accession>A0ABW4ZYI4</accession>
<dbReference type="EMBL" id="JBHUIO010000005">
    <property type="protein sequence ID" value="MFD2170604.1"/>
    <property type="molecule type" value="Genomic_DNA"/>
</dbReference>
<sequence>MLIRAPFTERELAVAQLVRRDYEMGTKVMMPLTTIEALNDECFRNYQTVHADQLILKVASFGTQEQYFDPGGFQPAADFAVEAVEKWLQRYQMRLDSPVVLHPVRNMVLPPATFYQELLPALNALDLPLSLDLGMVVADLRNWGEAHREAILTAIREISPSIGLFWVSGVYDAGPAELPCACQPVVDEVWELLTTLDKPQQGVVVMTDRLASDAQFEQDLQILTKYLDEE</sequence>
<keyword evidence="2" id="KW-1185">Reference proteome</keyword>
<reference evidence="2" key="1">
    <citation type="journal article" date="2019" name="Int. J. Syst. Evol. Microbiol.">
        <title>The Global Catalogue of Microorganisms (GCM) 10K type strain sequencing project: providing services to taxonomists for standard genome sequencing and annotation.</title>
        <authorList>
            <consortium name="The Broad Institute Genomics Platform"/>
            <consortium name="The Broad Institute Genome Sequencing Center for Infectious Disease"/>
            <person name="Wu L."/>
            <person name="Ma J."/>
        </authorList>
    </citation>
    <scope>NUCLEOTIDE SEQUENCE [LARGE SCALE GENOMIC DNA]</scope>
    <source>
        <strain evidence="2">CGMCC 1.13574</strain>
    </source>
</reference>
<dbReference type="RefSeq" id="WP_386046668.1">
    <property type="nucleotide sequence ID" value="NZ_JBHUIO010000005.1"/>
</dbReference>
<evidence type="ECO:0000313" key="2">
    <source>
        <dbReference type="Proteomes" id="UP001597343"/>
    </source>
</evidence>
<evidence type="ECO:0000313" key="1">
    <source>
        <dbReference type="EMBL" id="MFD2170604.1"/>
    </source>
</evidence>
<gene>
    <name evidence="1" type="ORF">ACFSOY_11385</name>
</gene>
<dbReference type="Proteomes" id="UP001597343">
    <property type="component" value="Unassembled WGS sequence"/>
</dbReference>
<protein>
    <submittedName>
        <fullName evidence="1">Uncharacterized protein</fullName>
    </submittedName>
</protein>
<comment type="caution">
    <text evidence="1">The sequence shown here is derived from an EMBL/GenBank/DDBJ whole genome shotgun (WGS) entry which is preliminary data.</text>
</comment>
<organism evidence="1 2">
    <name type="scientific">Tumebacillus lipolyticus</name>
    <dbReference type="NCBI Taxonomy" id="1280370"/>
    <lineage>
        <taxon>Bacteria</taxon>
        <taxon>Bacillati</taxon>
        <taxon>Bacillota</taxon>
        <taxon>Bacilli</taxon>
        <taxon>Bacillales</taxon>
        <taxon>Alicyclobacillaceae</taxon>
        <taxon>Tumebacillus</taxon>
    </lineage>
</organism>
<name>A0ABW4ZYI4_9BACL</name>